<organism evidence="5">
    <name type="scientific">uncultured Synechococcales cyanobacterium</name>
    <dbReference type="NCBI Taxonomy" id="1936017"/>
    <lineage>
        <taxon>Bacteria</taxon>
        <taxon>Bacillati</taxon>
        <taxon>Cyanobacteriota</taxon>
        <taxon>Cyanophyceae</taxon>
        <taxon>Synechococcales</taxon>
        <taxon>environmental samples</taxon>
    </lineage>
</organism>
<accession>A0A6J4VWI1</accession>
<keyword evidence="2" id="KW-0238">DNA-binding</keyword>
<evidence type="ECO:0000259" key="4">
    <source>
        <dbReference type="PROSITE" id="PS50994"/>
    </source>
</evidence>
<dbReference type="PANTHER" id="PTHR35528:SF3">
    <property type="entry name" value="BLL1675 PROTEIN"/>
    <property type="match status" value="1"/>
</dbReference>
<dbReference type="InterPro" id="IPR032874">
    <property type="entry name" value="DDE_dom"/>
</dbReference>
<sequence>MSKARLFKWRHFLPTIILRCVRWYCRYSLSYRDVEELTHERGLRVDHSTVYRWVQTYAPQLDKRCRRHLRPTSDSWRVDEVYVKVKGQGKWLYRAVDKYGDTLDFLLTAKRDATAAKRFFRKTLNARNSTTPSVINADKHAAYPPALAALQEDKRLPQSTELRQNKYINNVIEQDHRFLQRLIKPGLGFKSFNTARRTIKGYEAMHMLRKGQVIGVPKGEVLVQRNFMAHLLGVAA</sequence>
<proteinExistence type="predicted"/>
<reference evidence="5" key="1">
    <citation type="submission" date="2020-02" db="EMBL/GenBank/DDBJ databases">
        <authorList>
            <person name="Meier V. D."/>
        </authorList>
    </citation>
    <scope>NUCLEOTIDE SEQUENCE</scope>
    <source>
        <strain evidence="5">AVDCRST_MAG81</strain>
    </source>
</reference>
<keyword evidence="1" id="KW-0815">Transposition</keyword>
<dbReference type="PANTHER" id="PTHR35528">
    <property type="entry name" value="BLL1675 PROTEIN"/>
    <property type="match status" value="1"/>
</dbReference>
<protein>
    <submittedName>
        <fullName evidence="5">Mobile element protein</fullName>
    </submittedName>
</protein>
<dbReference type="PROSITE" id="PS50994">
    <property type="entry name" value="INTEGRASE"/>
    <property type="match status" value="1"/>
</dbReference>
<gene>
    <name evidence="5" type="ORF">AVDCRST_MAG81-4235</name>
</gene>
<evidence type="ECO:0000256" key="2">
    <source>
        <dbReference type="ARBA" id="ARBA00023125"/>
    </source>
</evidence>
<dbReference type="NCBIfam" id="NF033587">
    <property type="entry name" value="transpos_IS6"/>
    <property type="match status" value="1"/>
</dbReference>
<evidence type="ECO:0000256" key="1">
    <source>
        <dbReference type="ARBA" id="ARBA00022578"/>
    </source>
</evidence>
<dbReference type="GO" id="GO:0032196">
    <property type="term" value="P:transposition"/>
    <property type="evidence" value="ECO:0007669"/>
    <property type="project" value="UniProtKB-KW"/>
</dbReference>
<dbReference type="GO" id="GO:0006310">
    <property type="term" value="P:DNA recombination"/>
    <property type="evidence" value="ECO:0007669"/>
    <property type="project" value="UniProtKB-KW"/>
</dbReference>
<dbReference type="InterPro" id="IPR047930">
    <property type="entry name" value="Transpos_IS6"/>
</dbReference>
<name>A0A6J4VWI1_9CYAN</name>
<dbReference type="GO" id="GO:0015074">
    <property type="term" value="P:DNA integration"/>
    <property type="evidence" value="ECO:0007669"/>
    <property type="project" value="InterPro"/>
</dbReference>
<dbReference type="Pfam" id="PF13610">
    <property type="entry name" value="DDE_Tnp_IS240"/>
    <property type="match status" value="1"/>
</dbReference>
<dbReference type="InterPro" id="IPR052183">
    <property type="entry name" value="IS_Transposase"/>
</dbReference>
<keyword evidence="3" id="KW-0233">DNA recombination</keyword>
<dbReference type="GO" id="GO:0003677">
    <property type="term" value="F:DNA binding"/>
    <property type="evidence" value="ECO:0007669"/>
    <property type="project" value="UniProtKB-KW"/>
</dbReference>
<evidence type="ECO:0000256" key="3">
    <source>
        <dbReference type="ARBA" id="ARBA00023172"/>
    </source>
</evidence>
<dbReference type="EMBL" id="CADCWO010000219">
    <property type="protein sequence ID" value="CAA9587744.1"/>
    <property type="molecule type" value="Genomic_DNA"/>
</dbReference>
<dbReference type="InterPro" id="IPR001584">
    <property type="entry name" value="Integrase_cat-core"/>
</dbReference>
<evidence type="ECO:0000313" key="5">
    <source>
        <dbReference type="EMBL" id="CAA9587744.1"/>
    </source>
</evidence>
<dbReference type="AlphaFoldDB" id="A0A6J4VWI1"/>
<feature type="domain" description="Integrase catalytic" evidence="4">
    <location>
        <begin position="67"/>
        <end position="226"/>
    </location>
</feature>